<proteinExistence type="predicted"/>
<organism evidence="2 3">
    <name type="scientific">Salinirubellus salinus</name>
    <dbReference type="NCBI Taxonomy" id="1364945"/>
    <lineage>
        <taxon>Archaea</taxon>
        <taxon>Methanobacteriati</taxon>
        <taxon>Methanobacteriota</taxon>
        <taxon>Stenosarchaea group</taxon>
        <taxon>Halobacteria</taxon>
        <taxon>Halobacteriales</taxon>
        <taxon>Natronomonadaceae</taxon>
        <taxon>Salinirubellus</taxon>
    </lineage>
</organism>
<evidence type="ECO:0000313" key="3">
    <source>
        <dbReference type="Proteomes" id="UP001057580"/>
    </source>
</evidence>
<feature type="region of interest" description="Disordered" evidence="1">
    <location>
        <begin position="1"/>
        <end position="57"/>
    </location>
</feature>
<dbReference type="EMBL" id="CP104003">
    <property type="protein sequence ID" value="UWM54536.1"/>
    <property type="molecule type" value="Genomic_DNA"/>
</dbReference>
<accession>A0A9E7R2U2</accession>
<dbReference type="Proteomes" id="UP001057580">
    <property type="component" value="Chromosome"/>
</dbReference>
<dbReference type="RefSeq" id="WP_260593556.1">
    <property type="nucleotide sequence ID" value="NZ_CP104003.1"/>
</dbReference>
<dbReference type="GeneID" id="74944904"/>
<keyword evidence="3" id="KW-1185">Reference proteome</keyword>
<reference evidence="2" key="1">
    <citation type="submission" date="2022-09" db="EMBL/GenBank/DDBJ databases">
        <title>Diverse halophilic archaea isolated from saline environments.</title>
        <authorList>
            <person name="Cui H.-L."/>
        </authorList>
    </citation>
    <scope>NUCLEOTIDE SEQUENCE</scope>
    <source>
        <strain evidence="2">ZS-35-S2</strain>
    </source>
</reference>
<dbReference type="KEGG" id="ssai:N0B31_20740"/>
<name>A0A9E7R2U2_9EURY</name>
<protein>
    <submittedName>
        <fullName evidence="2">Uncharacterized protein</fullName>
    </submittedName>
</protein>
<evidence type="ECO:0000256" key="1">
    <source>
        <dbReference type="SAM" id="MobiDB-lite"/>
    </source>
</evidence>
<evidence type="ECO:0000313" key="2">
    <source>
        <dbReference type="EMBL" id="UWM54536.1"/>
    </source>
</evidence>
<gene>
    <name evidence="2" type="ORF">N0B31_20740</name>
</gene>
<sequence>MRREDHPSVSAQLRRAGHPLSTRELVGHSRAAAGIDGVERFRPVPSGQTTPHDPTPRSEAVYYLRRHHAPRDVVERWVEANRHLLERTSRRDVRRAVAVYGTRFVTAWEAVADDAYDGRAL</sequence>
<dbReference type="AlphaFoldDB" id="A0A9E7R2U2"/>